<evidence type="ECO:0008006" key="2">
    <source>
        <dbReference type="Google" id="ProtNLM"/>
    </source>
</evidence>
<dbReference type="EMBL" id="VISQ01000001">
    <property type="protein sequence ID" value="TVZ68765.1"/>
    <property type="molecule type" value="Genomic_DNA"/>
</dbReference>
<reference evidence="1" key="1">
    <citation type="submission" date="2019-06" db="EMBL/GenBank/DDBJ databases">
        <authorList>
            <person name="Deangelis K."/>
            <person name="Huntemann M."/>
            <person name="Clum A."/>
            <person name="Pillay M."/>
            <person name="Palaniappan K."/>
            <person name="Varghese N."/>
            <person name="Mikhailova N."/>
            <person name="Stamatis D."/>
            <person name="Reddy T."/>
            <person name="Daum C."/>
            <person name="Shapiro N."/>
            <person name="Ivanova N."/>
            <person name="Kyrpides N."/>
            <person name="Woyke T."/>
        </authorList>
    </citation>
    <scope>NUCLEOTIDE SEQUENCE [LARGE SCALE GENOMIC DNA]</scope>
    <source>
        <strain evidence="1">128R</strain>
    </source>
</reference>
<evidence type="ECO:0000313" key="1">
    <source>
        <dbReference type="EMBL" id="TVZ68765.1"/>
    </source>
</evidence>
<dbReference type="InterPro" id="IPR047666">
    <property type="entry name" value="ANR_neg_reg"/>
</dbReference>
<proteinExistence type="predicted"/>
<name>A0A542BJH9_SERFO</name>
<dbReference type="OrthoDB" id="5688700at2"/>
<dbReference type="NCBIfam" id="NF033650">
    <property type="entry name" value="ANR_neg_reg"/>
    <property type="match status" value="1"/>
</dbReference>
<accession>A0A542BJH9</accession>
<dbReference type="AlphaFoldDB" id="A0A542BJH9"/>
<gene>
    <name evidence="1" type="ORF">FHU10_1221</name>
</gene>
<sequence length="149" mass="16676">METTNKTESLRKALTILGPSTSEELAAYTGIKANLVSALLINDLNKGKLLRGWKGKERCYGQPGSIKRIAPKIIRASKVDEPIQRRTPSGDYYLFAAQARSFERRNCFDTAAPLWLKAAAAARHEVNELWCEARAKYCNRGWKYPEGAS</sequence>
<protein>
    <recommendedName>
        <fullName evidence="2">ANR family transcriptional regulator</fullName>
    </recommendedName>
</protein>
<reference evidence="1" key="2">
    <citation type="submission" date="2019-08" db="EMBL/GenBank/DDBJ databases">
        <title>Investigation of anaerobic lignin degradation for improved lignocellulosic biofuels.</title>
        <authorList>
            <person name="Deangelis K.PhD."/>
        </authorList>
    </citation>
    <scope>NUCLEOTIDE SEQUENCE [LARGE SCALE GENOMIC DNA]</scope>
    <source>
        <strain evidence="1">128R</strain>
    </source>
</reference>
<comment type="caution">
    <text evidence="1">The sequence shown here is derived from an EMBL/GenBank/DDBJ whole genome shotgun (WGS) entry which is preliminary data.</text>
</comment>
<organism evidence="1">
    <name type="scientific">Serratia fonticola</name>
    <dbReference type="NCBI Taxonomy" id="47917"/>
    <lineage>
        <taxon>Bacteria</taxon>
        <taxon>Pseudomonadati</taxon>
        <taxon>Pseudomonadota</taxon>
        <taxon>Gammaproteobacteria</taxon>
        <taxon>Enterobacterales</taxon>
        <taxon>Yersiniaceae</taxon>
        <taxon>Serratia</taxon>
    </lineage>
</organism>